<dbReference type="InterPro" id="IPR009003">
    <property type="entry name" value="Peptidase_S1_PA"/>
</dbReference>
<evidence type="ECO:0000256" key="6">
    <source>
        <dbReference type="ARBA" id="ARBA00023180"/>
    </source>
</evidence>
<evidence type="ECO:0000256" key="5">
    <source>
        <dbReference type="ARBA" id="ARBA00023157"/>
    </source>
</evidence>
<evidence type="ECO:0000256" key="4">
    <source>
        <dbReference type="ARBA" id="ARBA00022825"/>
    </source>
</evidence>
<dbReference type="PANTHER" id="PTHR24253:SF144">
    <property type="entry name" value="CHYMOTRYPSIN-LIKE PROTEASE CTRL-1-RELATED"/>
    <property type="match status" value="1"/>
</dbReference>
<reference evidence="9" key="2">
    <citation type="submission" date="2025-09" db="UniProtKB">
        <authorList>
            <consortium name="Ensembl"/>
        </authorList>
    </citation>
    <scope>IDENTIFICATION</scope>
</reference>
<dbReference type="PRINTS" id="PR00722">
    <property type="entry name" value="CHYMOTRYPSIN"/>
</dbReference>
<keyword evidence="7" id="KW-0812">Transmembrane</keyword>
<feature type="transmembrane region" description="Helical" evidence="7">
    <location>
        <begin position="308"/>
        <end position="327"/>
    </location>
</feature>
<dbReference type="PROSITE" id="PS50240">
    <property type="entry name" value="TRYPSIN_DOM"/>
    <property type="match status" value="1"/>
</dbReference>
<keyword evidence="7" id="KW-1133">Transmembrane helix</keyword>
<evidence type="ECO:0000256" key="3">
    <source>
        <dbReference type="ARBA" id="ARBA00022801"/>
    </source>
</evidence>
<keyword evidence="10" id="KW-1185">Reference proteome</keyword>
<dbReference type="SMART" id="SM00020">
    <property type="entry name" value="Tryp_SPc"/>
    <property type="match status" value="1"/>
</dbReference>
<keyword evidence="1" id="KW-0645">Protease</keyword>
<keyword evidence="3" id="KW-0378">Hydrolase</keyword>
<proteinExistence type="predicted"/>
<evidence type="ECO:0000256" key="7">
    <source>
        <dbReference type="SAM" id="Phobius"/>
    </source>
</evidence>
<dbReference type="InterPro" id="IPR043504">
    <property type="entry name" value="Peptidase_S1_PA_chymotrypsin"/>
</dbReference>
<dbReference type="AlphaFoldDB" id="A0A671PDX1"/>
<evidence type="ECO:0000313" key="10">
    <source>
        <dbReference type="Proteomes" id="UP000472260"/>
    </source>
</evidence>
<protein>
    <submittedName>
        <fullName evidence="9">Zgc:153968</fullName>
    </submittedName>
</protein>
<dbReference type="Proteomes" id="UP000472260">
    <property type="component" value="Unassembled WGS sequence"/>
</dbReference>
<dbReference type="PANTHER" id="PTHR24253">
    <property type="entry name" value="TRANSMEMBRANE PROTEASE SERINE"/>
    <property type="match status" value="1"/>
</dbReference>
<name>A0A671PDX1_9TELE</name>
<dbReference type="Gene3D" id="2.40.10.10">
    <property type="entry name" value="Trypsin-like serine proteases"/>
    <property type="match status" value="3"/>
</dbReference>
<accession>A0A671PDX1</accession>
<keyword evidence="6" id="KW-0325">Glycoprotein</keyword>
<keyword evidence="2" id="KW-0732">Signal</keyword>
<organism evidence="9 10">
    <name type="scientific">Sinocyclocheilus anshuiensis</name>
    <dbReference type="NCBI Taxonomy" id="1608454"/>
    <lineage>
        <taxon>Eukaryota</taxon>
        <taxon>Metazoa</taxon>
        <taxon>Chordata</taxon>
        <taxon>Craniata</taxon>
        <taxon>Vertebrata</taxon>
        <taxon>Euteleostomi</taxon>
        <taxon>Actinopterygii</taxon>
        <taxon>Neopterygii</taxon>
        <taxon>Teleostei</taxon>
        <taxon>Ostariophysi</taxon>
        <taxon>Cypriniformes</taxon>
        <taxon>Cyprinidae</taxon>
        <taxon>Cyprininae</taxon>
        <taxon>Sinocyclocheilus</taxon>
    </lineage>
</organism>
<evidence type="ECO:0000259" key="8">
    <source>
        <dbReference type="PROSITE" id="PS50240"/>
    </source>
</evidence>
<dbReference type="FunFam" id="2.40.10.10:FF:000024">
    <property type="entry name" value="Serine protease 53"/>
    <property type="match status" value="1"/>
</dbReference>
<feature type="domain" description="Peptidase S1" evidence="8">
    <location>
        <begin position="42"/>
        <end position="290"/>
    </location>
</feature>
<evidence type="ECO:0000313" key="9">
    <source>
        <dbReference type="Ensembl" id="ENSSANP00000056188.1"/>
    </source>
</evidence>
<dbReference type="InterPro" id="IPR001254">
    <property type="entry name" value="Trypsin_dom"/>
</dbReference>
<keyword evidence="7" id="KW-0472">Membrane</keyword>
<dbReference type="GO" id="GO:0004252">
    <property type="term" value="F:serine-type endopeptidase activity"/>
    <property type="evidence" value="ECO:0007669"/>
    <property type="project" value="InterPro"/>
</dbReference>
<keyword evidence="5" id="KW-1015">Disulfide bond</keyword>
<evidence type="ECO:0000256" key="1">
    <source>
        <dbReference type="ARBA" id="ARBA00022670"/>
    </source>
</evidence>
<dbReference type="SUPFAM" id="SSF50494">
    <property type="entry name" value="Trypsin-like serine proteases"/>
    <property type="match status" value="1"/>
</dbReference>
<evidence type="ECO:0000256" key="2">
    <source>
        <dbReference type="ARBA" id="ARBA00022729"/>
    </source>
</evidence>
<reference evidence="9" key="1">
    <citation type="submission" date="2025-08" db="UniProtKB">
        <authorList>
            <consortium name="Ensembl"/>
        </authorList>
    </citation>
    <scope>IDENTIFICATION</scope>
</reference>
<keyword evidence="4" id="KW-0720">Serine protease</keyword>
<dbReference type="InterPro" id="IPR001314">
    <property type="entry name" value="Peptidase_S1A"/>
</dbReference>
<dbReference type="CDD" id="cd00190">
    <property type="entry name" value="Tryp_SPc"/>
    <property type="match status" value="1"/>
</dbReference>
<sequence length="328" mass="35848">ILRILCQKKTTNIYVDLISHIEYPLLLFFSSVCGRVPLNPKIVGGQNAVRGSWPWQASINYVPNEGLVCGGSLINKDWVLSAAHGIKTDFYFDFYRLNASTTVIYLGRQWQIGTNPHQISRTVAQIIIHPKYNPDNFFENDIALVQLSSSVTFNDYIRPVCLAAAGSTFDAGTESWITGWGKLNYGVILPPGPNTTIPNSLQEVNIPVVSQSDCEHAYERIIPDNILCAGPAEGGKGSCQGDGGGPLVINGSQWIQSGISIFGVNCTAPKYPGGYTRVSHYQDWISSQIKSDLPGFIKSSGFRSSPSLPLLSLSLTFSIFSLIFSLFC</sequence>
<dbReference type="Ensembl" id="ENSSANT00000059793.1">
    <property type="protein sequence ID" value="ENSSANP00000056188.1"/>
    <property type="gene ID" value="ENSSANG00000028140.1"/>
</dbReference>
<dbReference type="GO" id="GO:0006508">
    <property type="term" value="P:proteolysis"/>
    <property type="evidence" value="ECO:0007669"/>
    <property type="project" value="UniProtKB-KW"/>
</dbReference>
<dbReference type="Pfam" id="PF00089">
    <property type="entry name" value="Trypsin"/>
    <property type="match status" value="1"/>
</dbReference>